<sequence>MFYTDLTLYIFIPSEITRDDGLVPAERIQEERANISELTENMASMVLAEGTVCAAPLAEISPTDKMASVVLAEGPVCAPPLAEISPTDAAPQIMIDEGTLVERETFGMKVKKILQQWAVEDAAKSAPKPKRIRRKKGTLPIGFIKRDHKRRKTQLTSARVNKMMKGKSVEDIFKEKWWRRVAARQDLLSEERRIQDIIKCPFQYDGVVPEPWLLVPKKKINYYKRYKNDMPEDYDDNEFLVQYMEEQFRSSRVSNLLRARFSATPSVIQKRTPMKVDQPSPSPLPPVVESLLPVHEVAITSAELAPLLPIPALDHSNVSPVVVHQRRVRHPIKVVKDLLPAVPDEEVPRRDETLHSAPDVPMEVLNSHIDAILGEHEEIEAARQSFEQREEIRNQLIVKLRETFLLEPAKVVRFTDLCPQTSTKKEASAVFNVLIELWGKNEVSLTQESSHPTKIFIAAGKKLNSSSQETSESLDQTR</sequence>
<proteinExistence type="predicted"/>
<gene>
    <name evidence="1" type="ORF">GE061_008314</name>
</gene>
<accession>A0A6A4IU16</accession>
<comment type="caution">
    <text evidence="1">The sequence shown here is derived from an EMBL/GenBank/DDBJ whole genome shotgun (WGS) entry which is preliminary data.</text>
</comment>
<name>A0A6A4IU16_APOLU</name>
<reference evidence="1" key="1">
    <citation type="journal article" date="2021" name="Mol. Ecol. Resour.">
        <title>Apolygus lucorum genome provides insights into omnivorousness and mesophyll feeding.</title>
        <authorList>
            <person name="Liu Y."/>
            <person name="Liu H."/>
            <person name="Wang H."/>
            <person name="Huang T."/>
            <person name="Liu B."/>
            <person name="Yang B."/>
            <person name="Yin L."/>
            <person name="Li B."/>
            <person name="Zhang Y."/>
            <person name="Zhang S."/>
            <person name="Jiang F."/>
            <person name="Zhang X."/>
            <person name="Ren Y."/>
            <person name="Wang B."/>
            <person name="Wang S."/>
            <person name="Lu Y."/>
            <person name="Wu K."/>
            <person name="Fan W."/>
            <person name="Wang G."/>
        </authorList>
    </citation>
    <scope>NUCLEOTIDE SEQUENCE</scope>
    <source>
        <strain evidence="1">12Hb</strain>
    </source>
</reference>
<evidence type="ECO:0000313" key="2">
    <source>
        <dbReference type="Proteomes" id="UP000466442"/>
    </source>
</evidence>
<keyword evidence="2" id="KW-1185">Reference proteome</keyword>
<dbReference type="Proteomes" id="UP000466442">
    <property type="component" value="Linkage Group LG16"/>
</dbReference>
<organism evidence="1 2">
    <name type="scientific">Apolygus lucorum</name>
    <name type="common">Small green plant bug</name>
    <name type="synonym">Lygocoris lucorum</name>
    <dbReference type="NCBI Taxonomy" id="248454"/>
    <lineage>
        <taxon>Eukaryota</taxon>
        <taxon>Metazoa</taxon>
        <taxon>Ecdysozoa</taxon>
        <taxon>Arthropoda</taxon>
        <taxon>Hexapoda</taxon>
        <taxon>Insecta</taxon>
        <taxon>Pterygota</taxon>
        <taxon>Neoptera</taxon>
        <taxon>Paraneoptera</taxon>
        <taxon>Hemiptera</taxon>
        <taxon>Heteroptera</taxon>
        <taxon>Panheteroptera</taxon>
        <taxon>Cimicomorpha</taxon>
        <taxon>Miridae</taxon>
        <taxon>Mirini</taxon>
        <taxon>Apolygus</taxon>
    </lineage>
</organism>
<dbReference type="EMBL" id="WIXP02000016">
    <property type="protein sequence ID" value="KAF6198566.1"/>
    <property type="molecule type" value="Genomic_DNA"/>
</dbReference>
<dbReference type="AlphaFoldDB" id="A0A6A4IU16"/>
<evidence type="ECO:0000313" key="1">
    <source>
        <dbReference type="EMBL" id="KAF6198566.1"/>
    </source>
</evidence>
<protein>
    <submittedName>
        <fullName evidence="1">Uncharacterized protein</fullName>
    </submittedName>
</protein>